<evidence type="ECO:0000256" key="8">
    <source>
        <dbReference type="ARBA" id="ARBA00023143"/>
    </source>
</evidence>
<keyword evidence="6 10" id="KW-1133">Transmembrane helix</keyword>
<keyword evidence="11" id="KW-0969">Cilium</keyword>
<evidence type="ECO:0000313" key="11">
    <source>
        <dbReference type="EMBL" id="SMH52135.1"/>
    </source>
</evidence>
<sequence length="250" mass="26939">MTATLPDLVIAAFITFCRVGACFMVMPGLSSARVPLQIRLFVAVAATLALLMNMSDQVIPYVRRQPAELALIVISESLIGGLIGLMARFYVLALQFIASAISMMVGFNGGMGHSIAESEPESTLAALISFAGLMLLFVLDFHHEIVKALVLSYQLAPLNAFFNPQSSLVDLTDTLSEAFMVMLRLGSPFLAYSLLVNLAIGFVNKLTPQIPVYFISLPFVITGGFILLYLGMPIFLSLFAGSFASVTVGR</sequence>
<keyword evidence="11" id="KW-0282">Flagellum</keyword>
<keyword evidence="8 10" id="KW-0975">Bacterial flagellum</keyword>
<dbReference type="RefSeq" id="WP_085466285.1">
    <property type="nucleotide sequence ID" value="NZ_FXBL01000004.1"/>
</dbReference>
<dbReference type="InterPro" id="IPR006303">
    <property type="entry name" value="FliR"/>
</dbReference>
<accession>A0A1X7PK96</accession>
<evidence type="ECO:0000256" key="6">
    <source>
        <dbReference type="ARBA" id="ARBA00022989"/>
    </source>
</evidence>
<comment type="similarity">
    <text evidence="2 10">Belongs to the FliR/MopE/SpaR family.</text>
</comment>
<evidence type="ECO:0000313" key="12">
    <source>
        <dbReference type="Proteomes" id="UP000193083"/>
    </source>
</evidence>
<dbReference type="Proteomes" id="UP000193083">
    <property type="component" value="Unassembled WGS sequence"/>
</dbReference>
<keyword evidence="12" id="KW-1185">Reference proteome</keyword>
<dbReference type="PANTHER" id="PTHR30065:SF1">
    <property type="entry name" value="SURFACE PRESENTATION OF ANTIGENS PROTEIN SPAR"/>
    <property type="match status" value="1"/>
</dbReference>
<comment type="subcellular location">
    <subcellularLocation>
        <location evidence="10">Cell membrane</location>
        <topology evidence="10">Multi-pass membrane protein</topology>
    </subcellularLocation>
    <subcellularLocation>
        <location evidence="10">Bacterial flagellum basal body</location>
    </subcellularLocation>
</comment>
<dbReference type="PRINTS" id="PR00953">
    <property type="entry name" value="TYPE3IMRPROT"/>
</dbReference>
<gene>
    <name evidence="11" type="ORF">SAMN02982922_4610</name>
</gene>
<evidence type="ECO:0000256" key="7">
    <source>
        <dbReference type="ARBA" id="ARBA00023136"/>
    </source>
</evidence>
<feature type="transmembrane region" description="Helical" evidence="10">
    <location>
        <begin position="92"/>
        <end position="111"/>
    </location>
</feature>
<evidence type="ECO:0000256" key="4">
    <source>
        <dbReference type="ARBA" id="ARBA00022475"/>
    </source>
</evidence>
<dbReference type="Pfam" id="PF01311">
    <property type="entry name" value="Bac_export_1"/>
    <property type="match status" value="1"/>
</dbReference>
<organism evidence="11 12">
    <name type="scientific">Mesorhizobium australicum</name>
    <dbReference type="NCBI Taxonomy" id="536018"/>
    <lineage>
        <taxon>Bacteria</taxon>
        <taxon>Pseudomonadati</taxon>
        <taxon>Pseudomonadota</taxon>
        <taxon>Alphaproteobacteria</taxon>
        <taxon>Hyphomicrobiales</taxon>
        <taxon>Phyllobacteriaceae</taxon>
        <taxon>Mesorhizobium</taxon>
    </lineage>
</organism>
<feature type="transmembrane region" description="Helical" evidence="10">
    <location>
        <begin position="7"/>
        <end position="26"/>
    </location>
</feature>
<dbReference type="NCBIfam" id="TIGR01400">
    <property type="entry name" value="fliR"/>
    <property type="match status" value="1"/>
</dbReference>
<dbReference type="EMBL" id="FXBL01000004">
    <property type="protein sequence ID" value="SMH52135.1"/>
    <property type="molecule type" value="Genomic_DNA"/>
</dbReference>
<dbReference type="GO" id="GO:0005886">
    <property type="term" value="C:plasma membrane"/>
    <property type="evidence" value="ECO:0007669"/>
    <property type="project" value="UniProtKB-SubCell"/>
</dbReference>
<dbReference type="PANTHER" id="PTHR30065">
    <property type="entry name" value="FLAGELLAR BIOSYNTHETIC PROTEIN FLIR"/>
    <property type="match status" value="1"/>
</dbReference>
<dbReference type="GO" id="GO:0009425">
    <property type="term" value="C:bacterial-type flagellum basal body"/>
    <property type="evidence" value="ECO:0007669"/>
    <property type="project" value="UniProtKB-SubCell"/>
</dbReference>
<dbReference type="GO" id="GO:0006605">
    <property type="term" value="P:protein targeting"/>
    <property type="evidence" value="ECO:0007669"/>
    <property type="project" value="UniProtKB-UniRule"/>
</dbReference>
<proteinExistence type="inferred from homology"/>
<feature type="transmembrane region" description="Helical" evidence="10">
    <location>
        <begin position="38"/>
        <end position="55"/>
    </location>
</feature>
<keyword evidence="5 10" id="KW-0812">Transmembrane</keyword>
<feature type="transmembrane region" description="Helical" evidence="10">
    <location>
        <begin position="178"/>
        <end position="200"/>
    </location>
</feature>
<feature type="transmembrane region" description="Helical" evidence="10">
    <location>
        <begin position="212"/>
        <end position="240"/>
    </location>
</feature>
<evidence type="ECO:0000256" key="9">
    <source>
        <dbReference type="NCBIfam" id="TIGR01400"/>
    </source>
</evidence>
<keyword evidence="4 10" id="KW-1003">Cell membrane</keyword>
<evidence type="ECO:0000256" key="3">
    <source>
        <dbReference type="ARBA" id="ARBA00021717"/>
    </source>
</evidence>
<evidence type="ECO:0000256" key="1">
    <source>
        <dbReference type="ARBA" id="ARBA00002578"/>
    </source>
</evidence>
<evidence type="ECO:0000256" key="10">
    <source>
        <dbReference type="RuleBase" id="RU362071"/>
    </source>
</evidence>
<feature type="transmembrane region" description="Helical" evidence="10">
    <location>
        <begin position="123"/>
        <end position="142"/>
    </location>
</feature>
<name>A0A1X7PK96_9HYPH</name>
<comment type="function">
    <text evidence="1 10">Role in flagellar biosynthesis.</text>
</comment>
<dbReference type="GO" id="GO:0044780">
    <property type="term" value="P:bacterial-type flagellum assembly"/>
    <property type="evidence" value="ECO:0007669"/>
    <property type="project" value="UniProtKB-UniRule"/>
</dbReference>
<dbReference type="InterPro" id="IPR002010">
    <property type="entry name" value="T3SS_IM_R"/>
</dbReference>
<keyword evidence="11" id="KW-0966">Cell projection</keyword>
<reference evidence="11 12" key="1">
    <citation type="submission" date="2017-04" db="EMBL/GenBank/DDBJ databases">
        <authorList>
            <person name="Afonso C.L."/>
            <person name="Miller P.J."/>
            <person name="Scott M.A."/>
            <person name="Spackman E."/>
            <person name="Goraichik I."/>
            <person name="Dimitrov K.M."/>
            <person name="Suarez D.L."/>
            <person name="Swayne D.E."/>
        </authorList>
    </citation>
    <scope>NUCLEOTIDE SEQUENCE [LARGE SCALE GENOMIC DNA]</scope>
    <source>
        <strain evidence="11 12">B5P</strain>
    </source>
</reference>
<evidence type="ECO:0000256" key="2">
    <source>
        <dbReference type="ARBA" id="ARBA00009772"/>
    </source>
</evidence>
<keyword evidence="7 10" id="KW-0472">Membrane</keyword>
<protein>
    <recommendedName>
        <fullName evidence="3 9">Flagellar biosynthetic protein FliR</fullName>
    </recommendedName>
</protein>
<evidence type="ECO:0000256" key="5">
    <source>
        <dbReference type="ARBA" id="ARBA00022692"/>
    </source>
</evidence>
<dbReference type="AlphaFoldDB" id="A0A1X7PK96"/>